<dbReference type="InterPro" id="IPR013563">
    <property type="entry name" value="Oligopep_ABC_C"/>
</dbReference>
<feature type="domain" description="ABC transporter" evidence="8">
    <location>
        <begin position="358"/>
        <end position="608"/>
    </location>
</feature>
<dbReference type="GO" id="GO:0005886">
    <property type="term" value="C:plasma membrane"/>
    <property type="evidence" value="ECO:0007669"/>
    <property type="project" value="UniProtKB-SubCell"/>
</dbReference>
<dbReference type="SUPFAM" id="SSF52540">
    <property type="entry name" value="P-loop containing nucleoside triphosphate hydrolases"/>
    <property type="match status" value="2"/>
</dbReference>
<evidence type="ECO:0000259" key="8">
    <source>
        <dbReference type="PROSITE" id="PS50893"/>
    </source>
</evidence>
<comment type="similarity">
    <text evidence="2">Belongs to the ABC transporter superfamily.</text>
</comment>
<dbReference type="InterPro" id="IPR050388">
    <property type="entry name" value="ABC_Ni/Peptide_Import"/>
</dbReference>
<dbReference type="PANTHER" id="PTHR43297:SF2">
    <property type="entry name" value="DIPEPTIDE TRANSPORT ATP-BINDING PROTEIN DPPD"/>
    <property type="match status" value="1"/>
</dbReference>
<evidence type="ECO:0000256" key="4">
    <source>
        <dbReference type="ARBA" id="ARBA00022475"/>
    </source>
</evidence>
<dbReference type="Gene3D" id="3.40.50.300">
    <property type="entry name" value="P-loop containing nucleotide triphosphate hydrolases"/>
    <property type="match status" value="2"/>
</dbReference>
<dbReference type="CDD" id="cd03257">
    <property type="entry name" value="ABC_NikE_OppD_transporters"/>
    <property type="match status" value="2"/>
</dbReference>
<comment type="subcellular location">
    <subcellularLocation>
        <location evidence="1">Cell membrane</location>
        <topology evidence="1">Peripheral membrane protein</topology>
    </subcellularLocation>
</comment>
<protein>
    <recommendedName>
        <fullName evidence="8">ABC transporter domain-containing protein</fullName>
    </recommendedName>
</protein>
<dbReference type="NCBIfam" id="TIGR01727">
    <property type="entry name" value="oligo_HPY"/>
    <property type="match status" value="2"/>
</dbReference>
<dbReference type="GO" id="GO:0005524">
    <property type="term" value="F:ATP binding"/>
    <property type="evidence" value="ECO:0007669"/>
    <property type="project" value="UniProtKB-KW"/>
</dbReference>
<evidence type="ECO:0000256" key="3">
    <source>
        <dbReference type="ARBA" id="ARBA00022448"/>
    </source>
</evidence>
<keyword evidence="3" id="KW-0813">Transport</keyword>
<dbReference type="FunFam" id="3.40.50.300:FF:000016">
    <property type="entry name" value="Oligopeptide ABC transporter ATP-binding component"/>
    <property type="match status" value="2"/>
</dbReference>
<evidence type="ECO:0000256" key="2">
    <source>
        <dbReference type="ARBA" id="ARBA00005417"/>
    </source>
</evidence>
<dbReference type="InterPro" id="IPR003439">
    <property type="entry name" value="ABC_transporter-like_ATP-bd"/>
</dbReference>
<dbReference type="InterPro" id="IPR017871">
    <property type="entry name" value="ABC_transporter-like_CS"/>
</dbReference>
<keyword evidence="4" id="KW-1003">Cell membrane</keyword>
<comment type="caution">
    <text evidence="9">The sequence shown here is derived from an EMBL/GenBank/DDBJ whole genome shotgun (WGS) entry which is preliminary data.</text>
</comment>
<evidence type="ECO:0000256" key="1">
    <source>
        <dbReference type="ARBA" id="ARBA00004202"/>
    </source>
</evidence>
<evidence type="ECO:0000256" key="7">
    <source>
        <dbReference type="ARBA" id="ARBA00023136"/>
    </source>
</evidence>
<evidence type="ECO:0000313" key="10">
    <source>
        <dbReference type="Proteomes" id="UP000075683"/>
    </source>
</evidence>
<keyword evidence="6" id="KW-0067">ATP-binding</keyword>
<dbReference type="EMBL" id="LQYT01000016">
    <property type="protein sequence ID" value="KYD21943.1"/>
    <property type="molecule type" value="Genomic_DNA"/>
</dbReference>
<dbReference type="SMART" id="SM00382">
    <property type="entry name" value="AAA"/>
    <property type="match status" value="2"/>
</dbReference>
<dbReference type="InterPro" id="IPR003593">
    <property type="entry name" value="AAA+_ATPase"/>
</dbReference>
<dbReference type="InterPro" id="IPR027417">
    <property type="entry name" value="P-loop_NTPase"/>
</dbReference>
<dbReference type="STRING" id="301148.B4135_1569"/>
<keyword evidence="7" id="KW-0472">Membrane</keyword>
<organism evidence="9 10">
    <name type="scientific">Caldibacillus debilis</name>
    <dbReference type="NCBI Taxonomy" id="301148"/>
    <lineage>
        <taxon>Bacteria</taxon>
        <taxon>Bacillati</taxon>
        <taxon>Bacillota</taxon>
        <taxon>Bacilli</taxon>
        <taxon>Bacillales</taxon>
        <taxon>Bacillaceae</taxon>
        <taxon>Caldibacillus</taxon>
    </lineage>
</organism>
<dbReference type="PATRIC" id="fig|301148.3.peg.1058"/>
<dbReference type="Proteomes" id="UP000075683">
    <property type="component" value="Unassembled WGS sequence"/>
</dbReference>
<keyword evidence="5" id="KW-0547">Nucleotide-binding</keyword>
<dbReference type="PANTHER" id="PTHR43297">
    <property type="entry name" value="OLIGOPEPTIDE TRANSPORT ATP-BINDING PROTEIN APPD"/>
    <property type="match status" value="1"/>
</dbReference>
<gene>
    <name evidence="9" type="ORF">B4135_1569</name>
</gene>
<reference evidence="9 10" key="1">
    <citation type="submission" date="2016-01" db="EMBL/GenBank/DDBJ databases">
        <title>Draft Genome Sequences of Seven Thermophilic Sporeformers Isolated from Foods.</title>
        <authorList>
            <person name="Berendsen E.M."/>
            <person name="Wells-Bennik M.H."/>
            <person name="Krawcyk A.O."/>
            <person name="De Jong A."/>
            <person name="Holsappel S."/>
            <person name="Eijlander R.T."/>
            <person name="Kuipers O.P."/>
        </authorList>
    </citation>
    <scope>NUCLEOTIDE SEQUENCE [LARGE SCALE GENOMIC DNA]</scope>
    <source>
        <strain evidence="9 10">B4135</strain>
    </source>
</reference>
<proteinExistence type="inferred from homology"/>
<sequence length="676" mass="74560">MEPLLQVKNFTAGFLTDNGILKAVDNISFSVGRGETVCIVGESGSGKSVTSLSLLRLLEYENGKVLDGEIIFDGKNLLECKKEELLRIRGKEIAMIFQEPMTALNPVFTIGRQITEAILLHTDCSKAEAAERAKELLTLVGISDPDMRLKQYPHELSGGMRQRVMIAMALACNPKLLIADEPTTALDMTIQVQILSLLKEIKEKLNMGIVLITHDISVAAEMADQIVVMYAGKVMEAGSALEILTEPRHPYTIGLLASVPTASTDKTKRLKSIGGSIPSLFEMPKGCRFHTRCPFRTERCMREEPPFHTAGQRRIACWHWDKIQKETGSETASAAKAILRTAPAGAGKPEENAALPLVEVKNLKKYFPVKKGLFKSSSAFVRAVDDVSFSIREGETFGLVGESGSGKSTLGRTILKLHEPTAGEIYFQGKNLSEQKGKALRRIRKDMQLIFQDPFGSLNPRLTVGEIIAEMFRIHQAAEKREIDAEVCRLLEMVGIDPNRRHLYPHEFSGGQRQRIGIARAIALNPKFIVADEAVSALDVSVQAQILNLLKDLQEKMGLTYLFIAHGLNVVRYISDRVGVMYLGSLVEIAETEELFSHPAHPYTKALISANLEPDPRKKSSPIILKGEIPSPSDPPKGCKFHTRCPFATEKCKREAPEFKPLAAGHSVACHYPLSS</sequence>
<feature type="domain" description="ABC transporter" evidence="8">
    <location>
        <begin position="5"/>
        <end position="256"/>
    </location>
</feature>
<dbReference type="OrthoDB" id="9802264at2"/>
<dbReference type="PROSITE" id="PS00211">
    <property type="entry name" value="ABC_TRANSPORTER_1"/>
    <property type="match status" value="2"/>
</dbReference>
<dbReference type="RefSeq" id="WP_061568212.1">
    <property type="nucleotide sequence ID" value="NZ_LQYT01000016.1"/>
</dbReference>
<dbReference type="GO" id="GO:0016887">
    <property type="term" value="F:ATP hydrolysis activity"/>
    <property type="evidence" value="ECO:0007669"/>
    <property type="project" value="InterPro"/>
</dbReference>
<evidence type="ECO:0000256" key="5">
    <source>
        <dbReference type="ARBA" id="ARBA00022741"/>
    </source>
</evidence>
<dbReference type="Pfam" id="PF00005">
    <property type="entry name" value="ABC_tran"/>
    <property type="match status" value="2"/>
</dbReference>
<dbReference type="GO" id="GO:0015833">
    <property type="term" value="P:peptide transport"/>
    <property type="evidence" value="ECO:0007669"/>
    <property type="project" value="InterPro"/>
</dbReference>
<accession>A0A150MBM3</accession>
<dbReference type="NCBIfam" id="NF007739">
    <property type="entry name" value="PRK10419.1"/>
    <property type="match status" value="2"/>
</dbReference>
<evidence type="ECO:0000313" key="9">
    <source>
        <dbReference type="EMBL" id="KYD21943.1"/>
    </source>
</evidence>
<evidence type="ECO:0000256" key="6">
    <source>
        <dbReference type="ARBA" id="ARBA00022840"/>
    </source>
</evidence>
<dbReference type="Pfam" id="PF08352">
    <property type="entry name" value="oligo_HPY"/>
    <property type="match status" value="2"/>
</dbReference>
<dbReference type="NCBIfam" id="NF008453">
    <property type="entry name" value="PRK11308.1"/>
    <property type="match status" value="2"/>
</dbReference>
<name>A0A150MBM3_9BACI</name>
<dbReference type="AlphaFoldDB" id="A0A150MBM3"/>
<dbReference type="PROSITE" id="PS50893">
    <property type="entry name" value="ABC_TRANSPORTER_2"/>
    <property type="match status" value="2"/>
</dbReference>